<comment type="caution">
    <text evidence="1">The sequence shown here is derived from an EMBL/GenBank/DDBJ whole genome shotgun (WGS) entry which is preliminary data.</text>
</comment>
<reference evidence="2" key="1">
    <citation type="journal article" date="2023" name="G3 (Bethesda)">
        <title>Genome assembly and association tests identify interacting loci associated with vigor, precocity, and sex in interspecific pistachio rootstocks.</title>
        <authorList>
            <person name="Palmer W."/>
            <person name="Jacygrad E."/>
            <person name="Sagayaradj S."/>
            <person name="Cavanaugh K."/>
            <person name="Han R."/>
            <person name="Bertier L."/>
            <person name="Beede B."/>
            <person name="Kafkas S."/>
            <person name="Golino D."/>
            <person name="Preece J."/>
            <person name="Michelmore R."/>
        </authorList>
    </citation>
    <scope>NUCLEOTIDE SEQUENCE [LARGE SCALE GENOMIC DNA]</scope>
</reference>
<evidence type="ECO:0000313" key="2">
    <source>
        <dbReference type="Proteomes" id="UP001164250"/>
    </source>
</evidence>
<keyword evidence="2" id="KW-1185">Reference proteome</keyword>
<proteinExistence type="predicted"/>
<protein>
    <submittedName>
        <fullName evidence="1">Uncharacterized protein</fullName>
    </submittedName>
</protein>
<evidence type="ECO:0000313" key="1">
    <source>
        <dbReference type="EMBL" id="KAJ0081030.1"/>
    </source>
</evidence>
<gene>
    <name evidence="1" type="ORF">Patl1_11586</name>
</gene>
<name>A0ACC1A488_9ROSI</name>
<sequence>MALYCQLISPPSLTFKRLSPLNRSLVGSYSNIIARASRSVLKCIATTKTFDETIVRRSTNYPPSIWPRDCVQSLTSNHVEVEEMGLGDLFSSFARDSWMVSFFWAVGMIFEPQYGYCRSISGVVNALITTMDDVSDVYGTMDELELLTMSLTDLYEIHYD</sequence>
<organism evidence="1 2">
    <name type="scientific">Pistacia atlantica</name>
    <dbReference type="NCBI Taxonomy" id="434234"/>
    <lineage>
        <taxon>Eukaryota</taxon>
        <taxon>Viridiplantae</taxon>
        <taxon>Streptophyta</taxon>
        <taxon>Embryophyta</taxon>
        <taxon>Tracheophyta</taxon>
        <taxon>Spermatophyta</taxon>
        <taxon>Magnoliopsida</taxon>
        <taxon>eudicotyledons</taxon>
        <taxon>Gunneridae</taxon>
        <taxon>Pentapetalae</taxon>
        <taxon>rosids</taxon>
        <taxon>malvids</taxon>
        <taxon>Sapindales</taxon>
        <taxon>Anacardiaceae</taxon>
        <taxon>Pistacia</taxon>
    </lineage>
</organism>
<dbReference type="EMBL" id="CM047908">
    <property type="protein sequence ID" value="KAJ0081030.1"/>
    <property type="molecule type" value="Genomic_DNA"/>
</dbReference>
<dbReference type="Proteomes" id="UP001164250">
    <property type="component" value="Chromosome 12"/>
</dbReference>
<accession>A0ACC1A488</accession>